<dbReference type="AlphaFoldDB" id="A0A117RAI3"/>
<dbReference type="OrthoDB" id="3296851at2"/>
<feature type="chain" id="PRO_5007155318" description="Calcium-binding protein" evidence="1">
    <location>
        <begin position="27"/>
        <end position="312"/>
    </location>
</feature>
<evidence type="ECO:0000313" key="2">
    <source>
        <dbReference type="EMBL" id="KUN80023.1"/>
    </source>
</evidence>
<comment type="caution">
    <text evidence="2">The sequence shown here is derived from an EMBL/GenBank/DDBJ whole genome shotgun (WGS) entry which is preliminary data.</text>
</comment>
<protein>
    <recommendedName>
        <fullName evidence="4">Calcium-binding protein</fullName>
    </recommendedName>
</protein>
<keyword evidence="3" id="KW-1185">Reference proteome</keyword>
<proteinExistence type="predicted"/>
<dbReference type="RefSeq" id="WP_055637649.1">
    <property type="nucleotide sequence ID" value="NZ_JBIRRP010000009.1"/>
</dbReference>
<evidence type="ECO:0008006" key="4">
    <source>
        <dbReference type="Google" id="ProtNLM"/>
    </source>
</evidence>
<evidence type="ECO:0000256" key="1">
    <source>
        <dbReference type="SAM" id="SignalP"/>
    </source>
</evidence>
<dbReference type="EMBL" id="LMWW01000045">
    <property type="protein sequence ID" value="KUN80023.1"/>
    <property type="molecule type" value="Genomic_DNA"/>
</dbReference>
<gene>
    <name evidence="2" type="ORF">AQJ64_26770</name>
</gene>
<organism evidence="2 3">
    <name type="scientific">Streptomyces griseoruber</name>
    <dbReference type="NCBI Taxonomy" id="1943"/>
    <lineage>
        <taxon>Bacteria</taxon>
        <taxon>Bacillati</taxon>
        <taxon>Actinomycetota</taxon>
        <taxon>Actinomycetes</taxon>
        <taxon>Kitasatosporales</taxon>
        <taxon>Streptomycetaceae</taxon>
        <taxon>Streptomyces</taxon>
    </lineage>
</organism>
<name>A0A117RAI3_9ACTN</name>
<feature type="signal peptide" evidence="1">
    <location>
        <begin position="1"/>
        <end position="26"/>
    </location>
</feature>
<keyword evidence="1" id="KW-0732">Signal</keyword>
<dbReference type="STRING" id="1943.AQJ64_26770"/>
<accession>A0A117RAI3</accession>
<dbReference type="Proteomes" id="UP000052982">
    <property type="component" value="Unassembled WGS sequence"/>
</dbReference>
<evidence type="ECO:0000313" key="3">
    <source>
        <dbReference type="Proteomes" id="UP000052982"/>
    </source>
</evidence>
<reference evidence="2 3" key="1">
    <citation type="submission" date="2015-10" db="EMBL/GenBank/DDBJ databases">
        <title>Draft genome sequence of Streptomyces griseoruber DSM 40281, type strain for the species Streptomyces griseoruber.</title>
        <authorList>
            <person name="Ruckert C."/>
            <person name="Winkler A."/>
            <person name="Kalinowski J."/>
            <person name="Kampfer P."/>
            <person name="Glaeser S."/>
        </authorList>
    </citation>
    <scope>NUCLEOTIDE SEQUENCE [LARGE SCALE GENOMIC DNA]</scope>
    <source>
        <strain evidence="2 3">DSM 40281</strain>
    </source>
</reference>
<sequence length="312" mass="32951">MRIRATVAAVTGALALSALAVPAAQAAGGSSYGKDDVQKAAAAAQAASGKTAFTGATADADGVPYPLNITFSAVKINNGKPIVAGTTNRVSVPVTYQVTHDADFDVTAPDVFLDVEIYRGTSYDSPVNLLWGDDWPTCTATSSTVASCKGTLDVRPGQQLNNVDATSWKAGGYVIDFNDQLGVDIDDIDWSKVGYAEQDNLATTKLQRFSKLTVNASPEPVKKGKTITVTGKLTRANWDDNKYHGYTGQPVKLQFRKKNSSTYTTLKTIKTSSTGTLKTTVKASADGYFRYSFAGTSTTPAVNAAGDFVDVK</sequence>